<keyword evidence="1" id="KW-1185">Reference proteome</keyword>
<sequence length="75" mass="8534">MRESGFTGFMIEQFGEIAVAVIGSQDVVKYNHDAVKGWRVLLAYLTDEMKVGFDRFSKISERRSSNIKECLQKTA</sequence>
<name>A0A1I7X2F2_HETBA</name>
<dbReference type="AlphaFoldDB" id="A0A1I7X2F2"/>
<dbReference type="InterPro" id="IPR012292">
    <property type="entry name" value="Globin/Proto"/>
</dbReference>
<reference evidence="2" key="1">
    <citation type="submission" date="2016-11" db="UniProtKB">
        <authorList>
            <consortium name="WormBaseParasite"/>
        </authorList>
    </citation>
    <scope>IDENTIFICATION</scope>
</reference>
<dbReference type="GO" id="GO:0019825">
    <property type="term" value="F:oxygen binding"/>
    <property type="evidence" value="ECO:0007669"/>
    <property type="project" value="InterPro"/>
</dbReference>
<dbReference type="Gene3D" id="1.10.490.10">
    <property type="entry name" value="Globins"/>
    <property type="match status" value="1"/>
</dbReference>
<evidence type="ECO:0000313" key="1">
    <source>
        <dbReference type="Proteomes" id="UP000095283"/>
    </source>
</evidence>
<dbReference type="WBParaSite" id="Hba_11631">
    <property type="protein sequence ID" value="Hba_11631"/>
    <property type="gene ID" value="Hba_11631"/>
</dbReference>
<dbReference type="Proteomes" id="UP000095283">
    <property type="component" value="Unplaced"/>
</dbReference>
<dbReference type="GO" id="GO:0020037">
    <property type="term" value="F:heme binding"/>
    <property type="evidence" value="ECO:0007669"/>
    <property type="project" value="InterPro"/>
</dbReference>
<proteinExistence type="predicted"/>
<organism evidence="1 2">
    <name type="scientific">Heterorhabditis bacteriophora</name>
    <name type="common">Entomopathogenic nematode worm</name>
    <dbReference type="NCBI Taxonomy" id="37862"/>
    <lineage>
        <taxon>Eukaryota</taxon>
        <taxon>Metazoa</taxon>
        <taxon>Ecdysozoa</taxon>
        <taxon>Nematoda</taxon>
        <taxon>Chromadorea</taxon>
        <taxon>Rhabditida</taxon>
        <taxon>Rhabditina</taxon>
        <taxon>Rhabditomorpha</taxon>
        <taxon>Strongyloidea</taxon>
        <taxon>Heterorhabditidae</taxon>
        <taxon>Heterorhabditis</taxon>
    </lineage>
</organism>
<evidence type="ECO:0000313" key="2">
    <source>
        <dbReference type="WBParaSite" id="Hba_11631"/>
    </source>
</evidence>
<accession>A0A1I7X2F2</accession>
<protein>
    <submittedName>
        <fullName evidence="2">DUF86 domain-containing protein</fullName>
    </submittedName>
</protein>